<dbReference type="OMA" id="TICYRSM"/>
<dbReference type="PANTHER" id="PTHR14744:SF15">
    <property type="entry name" value="N-ALPHA-ACETYLTRANSFERASE 60"/>
    <property type="match status" value="1"/>
</dbReference>
<feature type="region of interest" description="Disordered" evidence="5">
    <location>
        <begin position="1"/>
        <end position="26"/>
    </location>
</feature>
<keyword evidence="4" id="KW-0012">Acyltransferase</keyword>
<dbReference type="GO" id="GO:0000139">
    <property type="term" value="C:Golgi membrane"/>
    <property type="evidence" value="ECO:0007669"/>
    <property type="project" value="TreeGrafter"/>
</dbReference>
<evidence type="ECO:0000256" key="4">
    <source>
        <dbReference type="ARBA" id="ARBA00023315"/>
    </source>
</evidence>
<evidence type="ECO:0000313" key="7">
    <source>
        <dbReference type="Proteomes" id="UP000265515"/>
    </source>
</evidence>
<dbReference type="AlphaFoldDB" id="A0A388K813"/>
<gene>
    <name evidence="6" type="ORF">CBR_g57081</name>
</gene>
<dbReference type="SUPFAM" id="SSF55729">
    <property type="entry name" value="Acyl-CoA N-acyltransferases (Nat)"/>
    <property type="match status" value="1"/>
</dbReference>
<dbReference type="InterPro" id="IPR045141">
    <property type="entry name" value="NAA60-like"/>
</dbReference>
<sequence length="153" mass="16750">MPRRITSSGSDQPAMASPTMGTGAPQIGIATRSSIDYRPIMPSDLEDLQRMHEELFPIRYESDFFLNVVHSRGIISWAAVDLNASGLQGGKIVGFVTARVVSAKESEAADLLGYELSPSEKSLVYVLTLGVAKPYRNLGLGRRHLYLAPYQHT</sequence>
<keyword evidence="7" id="KW-1185">Reference proteome</keyword>
<comment type="caution">
    <text evidence="6">The sequence shown here is derived from an EMBL/GenBank/DDBJ whole genome shotgun (WGS) entry which is preliminary data.</text>
</comment>
<evidence type="ECO:0000256" key="1">
    <source>
        <dbReference type="ARBA" id="ARBA00013184"/>
    </source>
</evidence>
<dbReference type="GO" id="GO:0004596">
    <property type="term" value="F:protein-N-terminal amino-acid acetyltransferase activity"/>
    <property type="evidence" value="ECO:0007669"/>
    <property type="project" value="InterPro"/>
</dbReference>
<keyword evidence="3" id="KW-0156">Chromatin regulator</keyword>
<dbReference type="InterPro" id="IPR016181">
    <property type="entry name" value="Acyl_CoA_acyltransferase"/>
</dbReference>
<dbReference type="GO" id="GO:0004402">
    <property type="term" value="F:histone acetyltransferase activity"/>
    <property type="evidence" value="ECO:0007669"/>
    <property type="project" value="TreeGrafter"/>
</dbReference>
<dbReference type="PANTHER" id="PTHR14744">
    <property type="entry name" value="N-ALPHA-ACETYLTRANSFERASE 60"/>
    <property type="match status" value="1"/>
</dbReference>
<organism evidence="6 7">
    <name type="scientific">Chara braunii</name>
    <name type="common">Braun's stonewort</name>
    <dbReference type="NCBI Taxonomy" id="69332"/>
    <lineage>
        <taxon>Eukaryota</taxon>
        <taxon>Viridiplantae</taxon>
        <taxon>Streptophyta</taxon>
        <taxon>Charophyceae</taxon>
        <taxon>Charales</taxon>
        <taxon>Characeae</taxon>
        <taxon>Chara</taxon>
    </lineage>
</organism>
<dbReference type="Gramene" id="GBG66202">
    <property type="protein sequence ID" value="GBG66202"/>
    <property type="gene ID" value="CBR_g57081"/>
</dbReference>
<evidence type="ECO:0000256" key="5">
    <source>
        <dbReference type="SAM" id="MobiDB-lite"/>
    </source>
</evidence>
<dbReference type="EMBL" id="BFEA01000070">
    <property type="protein sequence ID" value="GBG66202.1"/>
    <property type="molecule type" value="Genomic_DNA"/>
</dbReference>
<dbReference type="OrthoDB" id="47374at2759"/>
<protein>
    <recommendedName>
        <fullName evidence="1">histone acetyltransferase</fullName>
        <ecNumber evidence="1">2.3.1.48</ecNumber>
    </recommendedName>
</protein>
<feature type="compositionally biased region" description="Polar residues" evidence="5">
    <location>
        <begin position="1"/>
        <end position="11"/>
    </location>
</feature>
<dbReference type="EC" id="2.3.1.48" evidence="1"/>
<reference evidence="6 7" key="1">
    <citation type="journal article" date="2018" name="Cell">
        <title>The Chara Genome: Secondary Complexity and Implications for Plant Terrestrialization.</title>
        <authorList>
            <person name="Nishiyama T."/>
            <person name="Sakayama H."/>
            <person name="Vries J.D."/>
            <person name="Buschmann H."/>
            <person name="Saint-Marcoux D."/>
            <person name="Ullrich K.K."/>
            <person name="Haas F.B."/>
            <person name="Vanderstraeten L."/>
            <person name="Becker D."/>
            <person name="Lang D."/>
            <person name="Vosolsobe S."/>
            <person name="Rombauts S."/>
            <person name="Wilhelmsson P.K.I."/>
            <person name="Janitza P."/>
            <person name="Kern R."/>
            <person name="Heyl A."/>
            <person name="Rumpler F."/>
            <person name="Villalobos L.I.A.C."/>
            <person name="Clay J.M."/>
            <person name="Skokan R."/>
            <person name="Toyoda A."/>
            <person name="Suzuki Y."/>
            <person name="Kagoshima H."/>
            <person name="Schijlen E."/>
            <person name="Tajeshwar N."/>
            <person name="Catarino B."/>
            <person name="Hetherington A.J."/>
            <person name="Saltykova A."/>
            <person name="Bonnot C."/>
            <person name="Breuninger H."/>
            <person name="Symeonidi A."/>
            <person name="Radhakrishnan G.V."/>
            <person name="Van Nieuwerburgh F."/>
            <person name="Deforce D."/>
            <person name="Chang C."/>
            <person name="Karol K.G."/>
            <person name="Hedrich R."/>
            <person name="Ulvskov P."/>
            <person name="Glockner G."/>
            <person name="Delwiche C.F."/>
            <person name="Petrasek J."/>
            <person name="Van de Peer Y."/>
            <person name="Friml J."/>
            <person name="Beilby M."/>
            <person name="Dolan L."/>
            <person name="Kohara Y."/>
            <person name="Sugano S."/>
            <person name="Fujiyama A."/>
            <person name="Delaux P.-M."/>
            <person name="Quint M."/>
            <person name="TheiBen G."/>
            <person name="Hagemann M."/>
            <person name="Harholt J."/>
            <person name="Dunand C."/>
            <person name="Zachgo S."/>
            <person name="Langdale J."/>
            <person name="Maumus F."/>
            <person name="Straeten D.V.D."/>
            <person name="Gould S.B."/>
            <person name="Rensing S.A."/>
        </authorList>
    </citation>
    <scope>NUCLEOTIDE SEQUENCE [LARGE SCALE GENOMIC DNA]</scope>
    <source>
        <strain evidence="6 7">S276</strain>
    </source>
</reference>
<dbReference type="Proteomes" id="UP000265515">
    <property type="component" value="Unassembled WGS sequence"/>
</dbReference>
<name>A0A388K813_CHABU</name>
<evidence type="ECO:0000256" key="2">
    <source>
        <dbReference type="ARBA" id="ARBA00022679"/>
    </source>
</evidence>
<evidence type="ECO:0000256" key="3">
    <source>
        <dbReference type="ARBA" id="ARBA00022853"/>
    </source>
</evidence>
<dbReference type="STRING" id="69332.A0A388K813"/>
<evidence type="ECO:0000313" key="6">
    <source>
        <dbReference type="EMBL" id="GBG66202.1"/>
    </source>
</evidence>
<proteinExistence type="predicted"/>
<keyword evidence="2" id="KW-0808">Transferase</keyword>
<accession>A0A388K813</accession>
<dbReference type="Gene3D" id="3.40.630.30">
    <property type="match status" value="1"/>
</dbReference>